<name>S8BQZ3_DACHA</name>
<dbReference type="InterPro" id="IPR021476">
    <property type="entry name" value="Egh16-like"/>
</dbReference>
<proteinExistence type="predicted"/>
<feature type="compositionally biased region" description="Acidic residues" evidence="1">
    <location>
        <begin position="377"/>
        <end position="404"/>
    </location>
</feature>
<sequence length="443" mass="48916">MHFSTLFTTATVILAGFADISSARLVIIDAWGSNKPSIHGYGLGYDQKNDRKGLGFSRVQDVAVFNRYVRHDGSKSTNYLPNGCGFSGMSVGNWYRKNRNALWKEKGDKLFFKMAPAEARIPVSKQVENLSLQAGQNRVRVCPATKRKLKTGIPRIAPGKTFVVITEEFSGKNRLINCRIDYKGTASSWTRQLKNVGCIQGGRRETKGACTRDKLRRITGYRFAIPKDLNCRGVYGPFSGIRDICMIRCQDAAENGPFGACIPAKQVRPVKVRVVTVTETLRGRTSKATKTVTETVSRVVPKVTTNKVTTTVTDVITKPPAPAKTETVTVEEDRTVYVVVVGGKRVTKTATQGEVIKITRPARPVTETITTTMTQIDEYEDEVSASSDDNGDEAEIEDEPEDESNVIPDVGDSDEGEDDDDKDGPFTLSEDPDAAEKLRFRRE</sequence>
<feature type="signal peptide" evidence="2">
    <location>
        <begin position="1"/>
        <end position="23"/>
    </location>
</feature>
<feature type="compositionally biased region" description="Acidic residues" evidence="1">
    <location>
        <begin position="411"/>
        <end position="422"/>
    </location>
</feature>
<keyword evidence="4" id="KW-1185">Reference proteome</keyword>
<evidence type="ECO:0000313" key="3">
    <source>
        <dbReference type="EMBL" id="EPS41828.1"/>
    </source>
</evidence>
<dbReference type="HOGENOM" id="CLU_047841_0_0_1"/>
<dbReference type="Pfam" id="PF11327">
    <property type="entry name" value="Egh16-like"/>
    <property type="match status" value="1"/>
</dbReference>
<feature type="chain" id="PRO_5004548649" description="WSC domain-containing protein" evidence="2">
    <location>
        <begin position="24"/>
        <end position="443"/>
    </location>
</feature>
<evidence type="ECO:0008006" key="5">
    <source>
        <dbReference type="Google" id="ProtNLM"/>
    </source>
</evidence>
<accession>S8BQZ3</accession>
<dbReference type="OMA" id="INCRIDY"/>
<gene>
    <name evidence="3" type="ORF">H072_4236</name>
</gene>
<protein>
    <recommendedName>
        <fullName evidence="5">WSC domain-containing protein</fullName>
    </recommendedName>
</protein>
<comment type="caution">
    <text evidence="3">The sequence shown here is derived from an EMBL/GenBank/DDBJ whole genome shotgun (WGS) entry which is preliminary data.</text>
</comment>
<feature type="compositionally biased region" description="Basic and acidic residues" evidence="1">
    <location>
        <begin position="434"/>
        <end position="443"/>
    </location>
</feature>
<organism evidence="3 4">
    <name type="scientific">Dactylellina haptotyla (strain CBS 200.50)</name>
    <name type="common">Nematode-trapping fungus</name>
    <name type="synonym">Monacrosporium haptotylum</name>
    <dbReference type="NCBI Taxonomy" id="1284197"/>
    <lineage>
        <taxon>Eukaryota</taxon>
        <taxon>Fungi</taxon>
        <taxon>Dikarya</taxon>
        <taxon>Ascomycota</taxon>
        <taxon>Pezizomycotina</taxon>
        <taxon>Orbiliomycetes</taxon>
        <taxon>Orbiliales</taxon>
        <taxon>Orbiliaceae</taxon>
        <taxon>Dactylellina</taxon>
    </lineage>
</organism>
<dbReference type="OrthoDB" id="5377258at2759"/>
<dbReference type="AlphaFoldDB" id="S8BQZ3"/>
<evidence type="ECO:0000313" key="4">
    <source>
        <dbReference type="Proteomes" id="UP000015100"/>
    </source>
</evidence>
<evidence type="ECO:0000256" key="1">
    <source>
        <dbReference type="SAM" id="MobiDB-lite"/>
    </source>
</evidence>
<keyword evidence="2" id="KW-0732">Signal</keyword>
<evidence type="ECO:0000256" key="2">
    <source>
        <dbReference type="SAM" id="SignalP"/>
    </source>
</evidence>
<feature type="region of interest" description="Disordered" evidence="1">
    <location>
        <begin position="373"/>
        <end position="443"/>
    </location>
</feature>
<reference evidence="4" key="2">
    <citation type="submission" date="2013-04" db="EMBL/GenBank/DDBJ databases">
        <title>Genomic mechanisms accounting for the adaptation to parasitism in nematode-trapping fungi.</title>
        <authorList>
            <person name="Ahren D.G."/>
        </authorList>
    </citation>
    <scope>NUCLEOTIDE SEQUENCE [LARGE SCALE GENOMIC DNA]</scope>
    <source>
        <strain evidence="4">CBS 200.50</strain>
    </source>
</reference>
<reference evidence="3 4" key="1">
    <citation type="journal article" date="2013" name="PLoS Genet.">
        <title>Genomic mechanisms accounting for the adaptation to parasitism in nematode-trapping fungi.</title>
        <authorList>
            <person name="Meerupati T."/>
            <person name="Andersson K.M."/>
            <person name="Friman E."/>
            <person name="Kumar D."/>
            <person name="Tunlid A."/>
            <person name="Ahren D."/>
        </authorList>
    </citation>
    <scope>NUCLEOTIDE SEQUENCE [LARGE SCALE GENOMIC DNA]</scope>
    <source>
        <strain evidence="3 4">CBS 200.50</strain>
    </source>
</reference>
<dbReference type="EMBL" id="AQGS01000147">
    <property type="protein sequence ID" value="EPS41828.1"/>
    <property type="molecule type" value="Genomic_DNA"/>
</dbReference>
<dbReference type="Proteomes" id="UP000015100">
    <property type="component" value="Unassembled WGS sequence"/>
</dbReference>